<proteinExistence type="inferred from homology"/>
<feature type="compositionally biased region" description="Low complexity" evidence="7">
    <location>
        <begin position="1"/>
        <end position="12"/>
    </location>
</feature>
<dbReference type="InterPro" id="IPR031717">
    <property type="entry name" value="ODO-1/KGD_C"/>
</dbReference>
<evidence type="ECO:0000256" key="3">
    <source>
        <dbReference type="ARBA" id="ARBA00006936"/>
    </source>
</evidence>
<dbReference type="GO" id="GO:0030976">
    <property type="term" value="F:thiamine pyrophosphate binding"/>
    <property type="evidence" value="ECO:0007669"/>
    <property type="project" value="InterPro"/>
</dbReference>
<dbReference type="InterPro" id="IPR001017">
    <property type="entry name" value="DH_E1"/>
</dbReference>
<dbReference type="GO" id="GO:0006099">
    <property type="term" value="P:tricarboxylic acid cycle"/>
    <property type="evidence" value="ECO:0007669"/>
    <property type="project" value="TreeGrafter"/>
</dbReference>
<evidence type="ECO:0000256" key="1">
    <source>
        <dbReference type="ARBA" id="ARBA00001964"/>
    </source>
</evidence>
<dbReference type="InterPro" id="IPR032106">
    <property type="entry name" value="2-oxogl_dehyd_N"/>
</dbReference>
<dbReference type="Pfam" id="PF00676">
    <property type="entry name" value="E1_dh"/>
    <property type="match status" value="1"/>
</dbReference>
<dbReference type="Gene3D" id="1.10.287.1150">
    <property type="entry name" value="TPP helical domain"/>
    <property type="match status" value="1"/>
</dbReference>
<evidence type="ECO:0000259" key="8">
    <source>
        <dbReference type="SMART" id="SM00861"/>
    </source>
</evidence>
<evidence type="ECO:0000313" key="10">
    <source>
        <dbReference type="Proteomes" id="UP000578091"/>
    </source>
</evidence>
<comment type="cofactor">
    <cofactor evidence="1">
        <name>thiamine diphosphate</name>
        <dbReference type="ChEBI" id="CHEBI:58937"/>
    </cofactor>
</comment>
<evidence type="ECO:0000256" key="4">
    <source>
        <dbReference type="ARBA" id="ARBA00012280"/>
    </source>
</evidence>
<reference evidence="9 10" key="1">
    <citation type="submission" date="2020-07" db="EMBL/GenBank/DDBJ databases">
        <title>Luteimonas sp. SJ-92.</title>
        <authorList>
            <person name="Huang X.-X."/>
            <person name="Xu L."/>
            <person name="Sun J.-Q."/>
        </authorList>
    </citation>
    <scope>NUCLEOTIDE SEQUENCE [LARGE SCALE GENOMIC DNA]</scope>
    <source>
        <strain evidence="9 10">SJ-92</strain>
    </source>
</reference>
<dbReference type="Gene3D" id="3.40.50.970">
    <property type="match status" value="1"/>
</dbReference>
<dbReference type="FunFam" id="3.40.50.970:FF:000014">
    <property type="entry name" value="2-oxoglutarate dehydrogenase E1 component"/>
    <property type="match status" value="1"/>
</dbReference>
<comment type="function">
    <text evidence="2">E1 component of the 2-oxoglutarate dehydrogenase (OGDH) complex which catalyzes the decarboxylation of 2-oxoglutarate, the first step in the conversion of 2-oxoglutarate to succinyl-CoA and CO(2).</text>
</comment>
<dbReference type="Pfam" id="PF16078">
    <property type="entry name" value="2-oxogl_dehyd_N"/>
    <property type="match status" value="1"/>
</dbReference>
<dbReference type="GO" id="GO:0004591">
    <property type="term" value="F:oxoglutarate dehydrogenase (succinyl-transferring) activity"/>
    <property type="evidence" value="ECO:0007669"/>
    <property type="project" value="UniProtKB-EC"/>
</dbReference>
<gene>
    <name evidence="9" type="ORF">H0E84_06050</name>
</gene>
<dbReference type="PANTHER" id="PTHR23152:SF4">
    <property type="entry name" value="2-OXOADIPATE DEHYDROGENASE COMPLEX COMPONENT E1"/>
    <property type="match status" value="1"/>
</dbReference>
<evidence type="ECO:0000256" key="7">
    <source>
        <dbReference type="SAM" id="MobiDB-lite"/>
    </source>
</evidence>
<evidence type="ECO:0000256" key="2">
    <source>
        <dbReference type="ARBA" id="ARBA00003906"/>
    </source>
</evidence>
<dbReference type="Pfam" id="PF02779">
    <property type="entry name" value="Transket_pyr"/>
    <property type="match status" value="1"/>
</dbReference>
<dbReference type="SUPFAM" id="SSF52518">
    <property type="entry name" value="Thiamin diphosphate-binding fold (THDP-binding)"/>
    <property type="match status" value="2"/>
</dbReference>
<dbReference type="NCBIfam" id="NF008907">
    <property type="entry name" value="PRK12270.1"/>
    <property type="match status" value="1"/>
</dbReference>
<dbReference type="Gene3D" id="3.40.50.11610">
    <property type="entry name" value="Multifunctional 2-oxoglutarate metabolism enzyme, C-terminal domain"/>
    <property type="match status" value="1"/>
</dbReference>
<protein>
    <recommendedName>
        <fullName evidence="4">oxoglutarate dehydrogenase (succinyl-transferring)</fullName>
        <ecNumber evidence="4">1.2.4.2</ecNumber>
    </recommendedName>
</protein>
<accession>A0A853J9U1</accession>
<dbReference type="InterPro" id="IPR029061">
    <property type="entry name" value="THDP-binding"/>
</dbReference>
<dbReference type="EC" id="1.2.4.2" evidence="4"/>
<feature type="compositionally biased region" description="Basic residues" evidence="7">
    <location>
        <begin position="56"/>
        <end position="65"/>
    </location>
</feature>
<dbReference type="EMBL" id="JACCKA010000044">
    <property type="protein sequence ID" value="NZA25941.1"/>
    <property type="molecule type" value="Genomic_DNA"/>
</dbReference>
<evidence type="ECO:0000313" key="9">
    <source>
        <dbReference type="EMBL" id="NZA25941.1"/>
    </source>
</evidence>
<dbReference type="NCBIfam" id="NF006914">
    <property type="entry name" value="PRK09404.1"/>
    <property type="match status" value="1"/>
</dbReference>
<feature type="region of interest" description="Disordered" evidence="7">
    <location>
        <begin position="1"/>
        <end position="76"/>
    </location>
</feature>
<dbReference type="Gene3D" id="3.40.50.12470">
    <property type="match status" value="1"/>
</dbReference>
<dbReference type="CDD" id="cd02016">
    <property type="entry name" value="TPP_E1_OGDC_like"/>
    <property type="match status" value="1"/>
</dbReference>
<dbReference type="InterPro" id="IPR005475">
    <property type="entry name" value="Transketolase-like_Pyr-bd"/>
</dbReference>
<dbReference type="GO" id="GO:0005829">
    <property type="term" value="C:cytosol"/>
    <property type="evidence" value="ECO:0007669"/>
    <property type="project" value="TreeGrafter"/>
</dbReference>
<organism evidence="9 10">
    <name type="scientific">Luteimonas salinisoli</name>
    <dbReference type="NCBI Taxonomy" id="2752307"/>
    <lineage>
        <taxon>Bacteria</taxon>
        <taxon>Pseudomonadati</taxon>
        <taxon>Pseudomonadota</taxon>
        <taxon>Gammaproteobacteria</taxon>
        <taxon>Lysobacterales</taxon>
        <taxon>Lysobacteraceae</taxon>
        <taxon>Luteimonas</taxon>
    </lineage>
</organism>
<dbReference type="NCBIfam" id="TIGR00239">
    <property type="entry name" value="2oxo_dh_E1"/>
    <property type="match status" value="1"/>
</dbReference>
<dbReference type="Pfam" id="PF16870">
    <property type="entry name" value="OxoGdeHyase_C"/>
    <property type="match status" value="1"/>
</dbReference>
<name>A0A853J9U1_9GAMM</name>
<comment type="caution">
    <text evidence="9">The sequence shown here is derived from an EMBL/GenBank/DDBJ whole genome shotgun (WGS) entry which is preliminary data.</text>
</comment>
<dbReference type="AlphaFoldDB" id="A0A853J9U1"/>
<dbReference type="PANTHER" id="PTHR23152">
    <property type="entry name" value="2-OXOGLUTARATE DEHYDROGENASE"/>
    <property type="match status" value="1"/>
</dbReference>
<keyword evidence="6" id="KW-0786">Thiamine pyrophosphate</keyword>
<keyword evidence="5 9" id="KW-0560">Oxidoreductase</keyword>
<feature type="compositionally biased region" description="Basic residues" evidence="7">
    <location>
        <begin position="29"/>
        <end position="38"/>
    </location>
</feature>
<keyword evidence="10" id="KW-1185">Reference proteome</keyword>
<dbReference type="InterPro" id="IPR011603">
    <property type="entry name" value="2oxoglutarate_DH_E1"/>
</dbReference>
<dbReference type="PIRSF" id="PIRSF000157">
    <property type="entry name" value="Oxoglu_dh_E1"/>
    <property type="match status" value="1"/>
</dbReference>
<feature type="domain" description="Transketolase-like pyrimidine-binding" evidence="8">
    <location>
        <begin position="669"/>
        <end position="862"/>
    </location>
</feature>
<dbReference type="GO" id="GO:0045252">
    <property type="term" value="C:oxoglutarate dehydrogenase complex"/>
    <property type="evidence" value="ECO:0007669"/>
    <property type="project" value="TreeGrafter"/>
</dbReference>
<sequence>MRPGHAAPGARARGARKGEGTQVEPPGRGVRRRGRSLRTRGCGYNHGLRAPDSHRLRAPCRRRRPPPQNEPQQPDVDSLLKQFAQSSQLGANAAYIEELYERYLVDPDSVDAKWKSWFDGFAGREAGDVPHSAVREAVAAAGRRAARGHGSGAADERERHVGRLITAYRSRGHLGARLDPLGLAPPLDPPDLGLPFHNLSEADLDGEFSTGGVGGRERMRLRDLLALLKATYTGPIGAEFMHITDAEQRRWLYERLERAGGSFDPGPDRRRRILERLTAAEGLERYLHTKYVGQKRFSLEGGDALIPLLDTLIHRAGGDGVKDIVIGMAHRGRLNVLVNTLGKPPRRLFDEFEGKFDHKPSDDPAHTGDVKYHMGFSADVQTPSGPVHLALAFNPSHLEIVDPVVVGSVRSRQHRRGDKARKVVLPVLLHGDAAFAGQGVVMELFQMSQARGFAVGGTIHVVINNQVGFTTSDSQDARSTLYCTDVAKMVGAPVLHVNADDPEAVVFCIELAYAFRQQFGKDVVIDLVCYRRHGHNESDEPAATQPLMYRTIRKHKTPRDLYAARLVEAGALAEEEAKRLVDDFRDKLDAGAVTTELADANPDDYDLTIDWGPYLSGRIDDPVDTSVDPKRLKALAEAINTIPDEVQLHARVAKIYDDRRRMAAGEIPGDWGFAENLAYATLLDAGHKLRLVGQDSGRGTFFHRHAVLHDQNSGQDYVPLQQLVKNPEDATIIDSLLSEEAVMAFEYGYSTSEPGTLDIWEAQFGDFANGAQVVIDQFVTSGEAKWQRLSGLTLFLPHGYEGQGPEHSSARLERFLQLCALENMFVCVPTTSAQAFHMIRRQLCMRTRKPLVVMTPKSLLRHKLAASPLEDLSDGAFRHLIADQADAKQVKRVVACSGKVYYDLLEEQRKQSLEQVALIRVEQLYPFPREDLAAEMRRYGKGVDLVWCQEEPQNQGAWYQIRHHLDACLGPGQKLHYAGRTRSPSPAVGHFNDHVEEQKQLIADALVNKLKGKVAAE</sequence>
<dbReference type="InterPro" id="IPR042179">
    <property type="entry name" value="KGD_C_sf"/>
</dbReference>
<evidence type="ECO:0000256" key="5">
    <source>
        <dbReference type="ARBA" id="ARBA00023002"/>
    </source>
</evidence>
<dbReference type="SMART" id="SM00861">
    <property type="entry name" value="Transket_pyr"/>
    <property type="match status" value="1"/>
</dbReference>
<dbReference type="Proteomes" id="UP000578091">
    <property type="component" value="Unassembled WGS sequence"/>
</dbReference>
<evidence type="ECO:0000256" key="6">
    <source>
        <dbReference type="ARBA" id="ARBA00023052"/>
    </source>
</evidence>
<comment type="similarity">
    <text evidence="3">Belongs to the alpha-ketoglutarate dehydrogenase family.</text>
</comment>